<sequence>MTIYAYKIDPRDPDLGGGYRLRLWADDEEVGGGVFPATPGNRDEDHTAHALALAEGDDWLASRGDRDA</sequence>
<accession>T1CVX4</accession>
<name>T1CVX4_9ZZZZ</name>
<gene>
    <name evidence="3" type="ORF">B1A_04621</name>
    <name evidence="2" type="ORF">B1B_02911</name>
    <name evidence="1" type="ORF">B2A_15352</name>
</gene>
<evidence type="ECO:0000313" key="1">
    <source>
        <dbReference type="EMBL" id="EQD27120.1"/>
    </source>
</evidence>
<organism evidence="3">
    <name type="scientific">mine drainage metagenome</name>
    <dbReference type="NCBI Taxonomy" id="410659"/>
    <lineage>
        <taxon>unclassified sequences</taxon>
        <taxon>metagenomes</taxon>
        <taxon>ecological metagenomes</taxon>
    </lineage>
</organism>
<evidence type="ECO:0000313" key="3">
    <source>
        <dbReference type="EMBL" id="EQD74105.1"/>
    </source>
</evidence>
<dbReference type="AlphaFoldDB" id="T1CVX4"/>
<reference evidence="3" key="1">
    <citation type="submission" date="2013-08" db="EMBL/GenBank/DDBJ databases">
        <authorList>
            <person name="Mendez C."/>
            <person name="Richter M."/>
            <person name="Ferrer M."/>
            <person name="Sanchez J."/>
        </authorList>
    </citation>
    <scope>NUCLEOTIDE SEQUENCE</scope>
</reference>
<dbReference type="EMBL" id="AUZX01003361">
    <property type="protein sequence ID" value="EQD74105.1"/>
    <property type="molecule type" value="Genomic_DNA"/>
</dbReference>
<evidence type="ECO:0000313" key="2">
    <source>
        <dbReference type="EMBL" id="EQD74021.1"/>
    </source>
</evidence>
<reference evidence="3" key="2">
    <citation type="journal article" date="2014" name="ISME J.">
        <title>Microbial stratification in low pH oxic and suboxic macroscopic growths along an acid mine drainage.</title>
        <authorList>
            <person name="Mendez-Garcia C."/>
            <person name="Mesa V."/>
            <person name="Sprenger R.R."/>
            <person name="Richter M."/>
            <person name="Diez M.S."/>
            <person name="Solano J."/>
            <person name="Bargiela R."/>
            <person name="Golyshina O.V."/>
            <person name="Manteca A."/>
            <person name="Ramos J.L."/>
            <person name="Gallego J.R."/>
            <person name="Llorente I."/>
            <person name="Martins Dos Santos V.A."/>
            <person name="Jensen O.N."/>
            <person name="Pelaez A.I."/>
            <person name="Sanchez J."/>
            <person name="Ferrer M."/>
        </authorList>
    </citation>
    <scope>NUCLEOTIDE SEQUENCE</scope>
</reference>
<proteinExistence type="predicted"/>
<dbReference type="EMBL" id="AUZY01001750">
    <property type="protein sequence ID" value="EQD74021.1"/>
    <property type="molecule type" value="Genomic_DNA"/>
</dbReference>
<comment type="caution">
    <text evidence="3">The sequence shown here is derived from an EMBL/GenBank/DDBJ whole genome shotgun (WGS) entry which is preliminary data.</text>
</comment>
<protein>
    <submittedName>
        <fullName evidence="3">Uncharacterized protein</fullName>
    </submittedName>
</protein>
<dbReference type="EMBL" id="AUZZ01011173">
    <property type="protein sequence ID" value="EQD27120.1"/>
    <property type="molecule type" value="Genomic_DNA"/>
</dbReference>